<protein>
    <submittedName>
        <fullName evidence="2">Uncharacterized protein</fullName>
    </submittedName>
</protein>
<feature type="region of interest" description="Disordered" evidence="1">
    <location>
        <begin position="306"/>
        <end position="345"/>
    </location>
</feature>
<reference evidence="2 3" key="1">
    <citation type="submission" date="2024-09" db="EMBL/GenBank/DDBJ databases">
        <title>Chromosome-scale assembly of Riccia sorocarpa.</title>
        <authorList>
            <person name="Paukszto L."/>
        </authorList>
    </citation>
    <scope>NUCLEOTIDE SEQUENCE [LARGE SCALE GENOMIC DNA]</scope>
    <source>
        <strain evidence="2">LP-2024</strain>
        <tissue evidence="2">Aerial parts of the thallus</tissue>
    </source>
</reference>
<sequence length="1327" mass="149945">MFNTLNVLNVSTVRAADLPPEVLVIEACMSAGAAKLQEKLGGELQKTERVWEERGKSECEKERGLCFSPHLLIPLCQQASYSYPYLNSSSLPLVWILSLKTVPFSQAWMDRTSGFPELIELDISRFFSTLRAANLPPGVPVIAACASAEAAKYGRPIGLDAPLKVDLIIIGAVAVDPSTGARLGKGEVKLNRGGKMINHELERCECSYMCNRVRPDLGYQLISARTKRHHNLMDRRGELASELAVTREKKKYQNQVVPEPSLVDSVRTLHNRSSSQRGESSNSQPSGTVSRTTAWRYAKMNSVMRSFNFPTSDPEPAATDHDVPVTTDDAAPEELHSTGPHGPRYAQLPRYIPTLNEAIYRATWKLQALLDENNASIELQEAVFSSLFSNQSTEHVRLSDGNRDYRSMSLGALLRTAGPEWNGGELGLRGLSSLTAINNSYRAAGMPQITRWRLCTGTEASPHEVSAYGGSLQDDYTSSGMRCSCRTRPKSGLQRDCETCTERCRAATCMLPRQQMQPFDYIPLGSMLTSLCKSRSYCHAMLSMWRARAKWLVPRSPEVELAPSFPIKEWWDGTKAKEISWFWDPNCQFELPIYCSTCMEVYPTIPERCALLEENLNVATCMYDFICRSCGNRVQTKQQFAKGDPRNIPLMAHWDGFQSASTSFRSTWSVETKILSAGADSTLPDMPVLFLPDAKAEGSSKTAVLDACIEPFIRELLQLFVQGVEVDYNYPSELISSNLELQQRCTLRVMLVLFTGDHPAQCKFGGFATGGYGGCRRCWLSTCWVPTPNGGIGGAVLYTENRKQFRYPPRKKTVEEMLQAVEHLSSLQTIASRRQHIQATGVCARSPSWRLWFLYGFNPSVDLTYDAMHVIALSMFKKYTELLKKDVEASRVRRDRFVNALQEVTRKKPRLLHGRWPKDVFTRLGYFKAEEYTNFILYCLPHILHELDYDENSIILQLGRLVYEIGRIFYITTRSDSGWTNELLQRSRKLFASWRIRWEEGLGATASILDHVAGAGELLDDVLRHGPSHRYWQSSEGRESGDSVSVDNKVIRLKSVVVEGTLYRPGDYVFVCPDDMGVVESNWHWKAVITQFFYHHQEGLVDMFFECRWLYNATERIGTTEKVLVDPISDMQLLDPHERIAVGDNCRPVSQLVCHFFPIRRESDNLILALEVGEARKRNGIFDSIGIGHPPPYPEVGDILLAEHCHNCSIRQPEFCVVREVIVQHQNVQARQTSQGMSSRHASGISVNQDADDSTVEEETALPIDISALSQMRVRIVWLRRTIPREWIVGSRRCCRTLELCQLRKLCMNFIPADMTESPCNKWIYTD</sequence>
<dbReference type="PANTHER" id="PTHR13017">
    <property type="entry name" value="5-FORMYLTETRAHYDROFOLATE CYCLO-LIGASE-RELATED"/>
    <property type="match status" value="1"/>
</dbReference>
<evidence type="ECO:0000313" key="3">
    <source>
        <dbReference type="Proteomes" id="UP001633002"/>
    </source>
</evidence>
<accession>A0ABD3HGJ0</accession>
<proteinExistence type="predicted"/>
<dbReference type="EMBL" id="JBJQOH010000004">
    <property type="protein sequence ID" value="KAL3690508.1"/>
    <property type="molecule type" value="Genomic_DNA"/>
</dbReference>
<feature type="region of interest" description="Disordered" evidence="1">
    <location>
        <begin position="1232"/>
        <end position="1252"/>
    </location>
</feature>
<dbReference type="Proteomes" id="UP001633002">
    <property type="component" value="Unassembled WGS sequence"/>
</dbReference>
<feature type="compositionally biased region" description="Polar residues" evidence="1">
    <location>
        <begin position="1232"/>
        <end position="1249"/>
    </location>
</feature>
<dbReference type="PANTHER" id="PTHR13017:SF0">
    <property type="entry name" value="METHENYLTETRAHYDROFOLATE SYNTHASE DOMAIN-CONTAINING PROTEIN"/>
    <property type="match status" value="1"/>
</dbReference>
<dbReference type="InterPro" id="IPR043151">
    <property type="entry name" value="BAH_sf"/>
</dbReference>
<name>A0ABD3HGJ0_9MARC</name>
<dbReference type="Gene3D" id="2.30.30.490">
    <property type="match status" value="1"/>
</dbReference>
<evidence type="ECO:0000313" key="2">
    <source>
        <dbReference type="EMBL" id="KAL3690508.1"/>
    </source>
</evidence>
<dbReference type="InterPro" id="IPR002698">
    <property type="entry name" value="FTHF_cligase"/>
</dbReference>
<evidence type="ECO:0000256" key="1">
    <source>
        <dbReference type="SAM" id="MobiDB-lite"/>
    </source>
</evidence>
<gene>
    <name evidence="2" type="ORF">R1sor_016817</name>
</gene>
<comment type="caution">
    <text evidence="2">The sequence shown here is derived from an EMBL/GenBank/DDBJ whole genome shotgun (WGS) entry which is preliminary data.</text>
</comment>
<organism evidence="2 3">
    <name type="scientific">Riccia sorocarpa</name>
    <dbReference type="NCBI Taxonomy" id="122646"/>
    <lineage>
        <taxon>Eukaryota</taxon>
        <taxon>Viridiplantae</taxon>
        <taxon>Streptophyta</taxon>
        <taxon>Embryophyta</taxon>
        <taxon>Marchantiophyta</taxon>
        <taxon>Marchantiopsida</taxon>
        <taxon>Marchantiidae</taxon>
        <taxon>Marchantiales</taxon>
        <taxon>Ricciaceae</taxon>
        <taxon>Riccia</taxon>
    </lineage>
</organism>
<keyword evidence="3" id="KW-1185">Reference proteome</keyword>
<feature type="region of interest" description="Disordered" evidence="1">
    <location>
        <begin position="247"/>
        <end position="291"/>
    </location>
</feature>
<feature type="compositionally biased region" description="Low complexity" evidence="1">
    <location>
        <begin position="271"/>
        <end position="286"/>
    </location>
</feature>